<evidence type="ECO:0000313" key="2">
    <source>
        <dbReference type="EMBL" id="QNP49336.1"/>
    </source>
</evidence>
<evidence type="ECO:0000256" key="1">
    <source>
        <dbReference type="SAM" id="SignalP"/>
    </source>
</evidence>
<dbReference type="Gene3D" id="2.60.120.260">
    <property type="entry name" value="Galactose-binding domain-like"/>
    <property type="match status" value="1"/>
</dbReference>
<evidence type="ECO:0000313" key="3">
    <source>
        <dbReference type="Proteomes" id="UP000516028"/>
    </source>
</evidence>
<keyword evidence="1" id="KW-0732">Signal</keyword>
<name>A0A7H0GM20_9BURK</name>
<protein>
    <submittedName>
        <fullName evidence="2">Uncharacterized protein</fullName>
    </submittedName>
</protein>
<proteinExistence type="predicted"/>
<reference evidence="2 3" key="1">
    <citation type="submission" date="2020-08" db="EMBL/GenBank/DDBJ databases">
        <title>Genome sequence of Diaphorobacter aerolatus KACC 16536T.</title>
        <authorList>
            <person name="Hyun D.-W."/>
            <person name="Bae J.-W."/>
        </authorList>
    </citation>
    <scope>NUCLEOTIDE SEQUENCE [LARGE SCALE GENOMIC DNA]</scope>
    <source>
        <strain evidence="2 3">KACC 16536</strain>
    </source>
</reference>
<dbReference type="Proteomes" id="UP000516028">
    <property type="component" value="Chromosome"/>
</dbReference>
<feature type="chain" id="PRO_5028807393" evidence="1">
    <location>
        <begin position="29"/>
        <end position="329"/>
    </location>
</feature>
<organism evidence="2 3">
    <name type="scientific">Diaphorobacter aerolatus</name>
    <dbReference type="NCBI Taxonomy" id="1288495"/>
    <lineage>
        <taxon>Bacteria</taxon>
        <taxon>Pseudomonadati</taxon>
        <taxon>Pseudomonadota</taxon>
        <taxon>Betaproteobacteria</taxon>
        <taxon>Burkholderiales</taxon>
        <taxon>Comamonadaceae</taxon>
        <taxon>Diaphorobacter</taxon>
    </lineage>
</organism>
<dbReference type="EMBL" id="CP060783">
    <property type="protein sequence ID" value="QNP49336.1"/>
    <property type="molecule type" value="Genomic_DNA"/>
</dbReference>
<keyword evidence="3" id="KW-1185">Reference proteome</keyword>
<feature type="signal peptide" evidence="1">
    <location>
        <begin position="1"/>
        <end position="28"/>
    </location>
</feature>
<dbReference type="AlphaFoldDB" id="A0A7H0GM20"/>
<dbReference type="KEGG" id="daer:H9K75_04565"/>
<dbReference type="RefSeq" id="WP_187724928.1">
    <property type="nucleotide sequence ID" value="NZ_CP060783.1"/>
</dbReference>
<accession>A0A7H0GM20</accession>
<gene>
    <name evidence="2" type="ORF">H9K75_04565</name>
</gene>
<sequence>MTSKFFSASCQALLVTAMIASPTLGSSANLIVNNGFENNPPGLPTGNHIPWSITPWVLGPGAQANVVTVNGDASYGNGGPNLDAEGHASGTLQYYLDINGGNNTISQTITVPTCGAIDTNPRTVDFNGYFSVRDYAFASGSGYIRILDQSVLDGSGSPTELAIVNITNLTSTDASGAIVNPIDQTWKQFGGSVAVTPGHQITYQAYITDYLNFDNAYMAFKDFSCPSTTLAMAKQWNGAPGGHVATLSATRDSGATQVDTLVATSDGSAVQLVSDSSPLPSSQATKYASAKRFPTREARLTAKLSVVPGTPPSPISGQVFSTSKWAMSV</sequence>